<dbReference type="InterPro" id="IPR023833">
    <property type="entry name" value="Signal_pept_SipW-depend-type"/>
</dbReference>
<evidence type="ECO:0000313" key="2">
    <source>
        <dbReference type="Proteomes" id="UP001236806"/>
    </source>
</evidence>
<dbReference type="NCBIfam" id="TIGR04089">
    <property type="entry name" value="exp_by_SipW_III"/>
    <property type="match status" value="1"/>
</dbReference>
<proteinExistence type="predicted"/>
<organism evidence="1 2">
    <name type="scientific">Pseudarthrobacter siccitolerans</name>
    <dbReference type="NCBI Taxonomy" id="861266"/>
    <lineage>
        <taxon>Bacteria</taxon>
        <taxon>Bacillati</taxon>
        <taxon>Actinomycetota</taxon>
        <taxon>Actinomycetes</taxon>
        <taxon>Micrococcales</taxon>
        <taxon>Micrococcaceae</taxon>
        <taxon>Pseudarthrobacter</taxon>
    </lineage>
</organism>
<dbReference type="RefSeq" id="WP_306634812.1">
    <property type="nucleotide sequence ID" value="NZ_JAUSXB010000001.1"/>
</dbReference>
<keyword evidence="2" id="KW-1185">Reference proteome</keyword>
<dbReference type="EMBL" id="JAUSXB010000001">
    <property type="protein sequence ID" value="MDQ0673701.1"/>
    <property type="molecule type" value="Genomic_DNA"/>
</dbReference>
<reference evidence="1 2" key="1">
    <citation type="submission" date="2023-07" db="EMBL/GenBank/DDBJ databases">
        <title>Comparative genomics of wheat-associated soil bacteria to identify genetic determinants of phenazine resistance.</title>
        <authorList>
            <person name="Mouncey N."/>
        </authorList>
    </citation>
    <scope>NUCLEOTIDE SEQUENCE [LARGE SCALE GENOMIC DNA]</scope>
    <source>
        <strain evidence="1 2">W1I3</strain>
    </source>
</reference>
<dbReference type="InterPro" id="IPR022121">
    <property type="entry name" value="Peptidase_M73_camelysin"/>
</dbReference>
<dbReference type="InterPro" id="IPR024006">
    <property type="entry name" value="Alt_signal_exp_actinobact"/>
</dbReference>
<comment type="caution">
    <text evidence="1">The sequence shown here is derived from an EMBL/GenBank/DDBJ whole genome shotgun (WGS) entry which is preliminary data.</text>
</comment>
<dbReference type="Pfam" id="PF12389">
    <property type="entry name" value="Peptidase_M73"/>
    <property type="match status" value="1"/>
</dbReference>
<protein>
    <submittedName>
        <fullName evidence="1">Alternate signal-mediated exported protein</fullName>
    </submittedName>
</protein>
<evidence type="ECO:0000313" key="1">
    <source>
        <dbReference type="EMBL" id="MDQ0673701.1"/>
    </source>
</evidence>
<dbReference type="Proteomes" id="UP001236806">
    <property type="component" value="Unassembled WGS sequence"/>
</dbReference>
<sequence length="179" mass="18286">MNKATKGAIAAGAAGILLAGGAGTFALWSDSQNVNAGTVSTGKLDLAVNPNGVWSEDLATIVPGDSLTYTTAVTVSATGDNLTGELVISKASFDTAFAGLGSDYVSATVAHSAVDGPDLVVDDVNTNLMTFTDKGEEHTFNVTITIEFDAETPLQEDQNLNLLLPALAVTLDQKSPAVV</sequence>
<accession>A0ABU0PKC1</accession>
<name>A0ABU0PKC1_9MICC</name>
<gene>
    <name evidence="1" type="ORF">QFZ36_001262</name>
</gene>
<dbReference type="NCBIfam" id="TIGR04088">
    <property type="entry name" value="cognate_SipW"/>
    <property type="match status" value="1"/>
</dbReference>